<evidence type="ECO:0000256" key="1">
    <source>
        <dbReference type="SAM" id="MobiDB-lite"/>
    </source>
</evidence>
<feature type="region of interest" description="Disordered" evidence="1">
    <location>
        <begin position="1"/>
        <end position="40"/>
    </location>
</feature>
<gene>
    <name evidence="2" type="ORF">PV662_23085</name>
</gene>
<evidence type="ECO:0008006" key="4">
    <source>
        <dbReference type="Google" id="ProtNLM"/>
    </source>
</evidence>
<proteinExistence type="predicted"/>
<dbReference type="Proteomes" id="UP001271274">
    <property type="component" value="Unassembled WGS sequence"/>
</dbReference>
<accession>A0ABU4NMB5</accession>
<keyword evidence="3" id="KW-1185">Reference proteome</keyword>
<protein>
    <recommendedName>
        <fullName evidence="4">Secreted protein</fullName>
    </recommendedName>
</protein>
<name>A0ABU4NMB5_9ACTN</name>
<reference evidence="2 3" key="1">
    <citation type="journal article" date="2023" name="Microb. Genom.">
        <title>Mesoterricola silvestris gen. nov., sp. nov., Mesoterricola sediminis sp. nov., Geothrix oryzae sp. nov., Geothrix edaphica sp. nov., Geothrix rubra sp. nov., and Geothrix limicola sp. nov., six novel members of Acidobacteriota isolated from soils.</title>
        <authorList>
            <person name="Weisberg A.J."/>
            <person name="Pearce E."/>
            <person name="Kramer C.G."/>
            <person name="Chang J.H."/>
            <person name="Clarke C.R."/>
        </authorList>
    </citation>
    <scope>NUCLEOTIDE SEQUENCE [LARGE SCALE GENOMIC DNA]</scope>
    <source>
        <strain evidence="2 3">ID09-01A</strain>
    </source>
</reference>
<feature type="compositionally biased region" description="Basic and acidic residues" evidence="1">
    <location>
        <begin position="1"/>
        <end position="14"/>
    </location>
</feature>
<sequence length="151" mass="15692">MKLSERVQQADRIRRPVRGFRWQSGGHRGGTTGPERAGNSKTGEYVMGFKGFTAFTGFKKAAVVAGAALAFAVVGGQGPAQAQAQVQAQAHIQAQAHVQAAQSGGTALGVVDSIAERVCATPLPVRLPLCGEQGGDTSKPVNGWQIEKPKA</sequence>
<evidence type="ECO:0000313" key="2">
    <source>
        <dbReference type="EMBL" id="MDX3702605.1"/>
    </source>
</evidence>
<evidence type="ECO:0000313" key="3">
    <source>
        <dbReference type="Proteomes" id="UP001271274"/>
    </source>
</evidence>
<dbReference type="EMBL" id="JARAYU010000007">
    <property type="protein sequence ID" value="MDX3702605.1"/>
    <property type="molecule type" value="Genomic_DNA"/>
</dbReference>
<organism evidence="2 3">
    <name type="scientific">Streptomyces europaeiscabiei</name>
    <dbReference type="NCBI Taxonomy" id="146819"/>
    <lineage>
        <taxon>Bacteria</taxon>
        <taxon>Bacillati</taxon>
        <taxon>Actinomycetota</taxon>
        <taxon>Actinomycetes</taxon>
        <taxon>Kitasatosporales</taxon>
        <taxon>Streptomycetaceae</taxon>
        <taxon>Streptomyces</taxon>
    </lineage>
</organism>
<comment type="caution">
    <text evidence="2">The sequence shown here is derived from an EMBL/GenBank/DDBJ whole genome shotgun (WGS) entry which is preliminary data.</text>
</comment>
<feature type="region of interest" description="Disordered" evidence="1">
    <location>
        <begin position="131"/>
        <end position="151"/>
    </location>
</feature>
<dbReference type="RefSeq" id="WP_240439715.1">
    <property type="nucleotide sequence ID" value="NZ_JARAYT010000008.1"/>
</dbReference>